<dbReference type="EMBL" id="CAMXCT010000323">
    <property type="protein sequence ID" value="CAI3977130.1"/>
    <property type="molecule type" value="Genomic_DNA"/>
</dbReference>
<evidence type="ECO:0000313" key="4">
    <source>
        <dbReference type="EMBL" id="CAL4764442.1"/>
    </source>
</evidence>
<dbReference type="GO" id="GO:0051213">
    <property type="term" value="F:dioxygenase activity"/>
    <property type="evidence" value="ECO:0007669"/>
    <property type="project" value="UniProtKB-KW"/>
</dbReference>
<dbReference type="InterPro" id="IPR011990">
    <property type="entry name" value="TPR-like_helical_dom_sf"/>
</dbReference>
<reference evidence="3" key="1">
    <citation type="submission" date="2022-10" db="EMBL/GenBank/DDBJ databases">
        <authorList>
            <person name="Chen Y."/>
            <person name="Dougan E. K."/>
            <person name="Chan C."/>
            <person name="Rhodes N."/>
            <person name="Thang M."/>
        </authorList>
    </citation>
    <scope>NUCLEOTIDE SEQUENCE</scope>
</reference>
<dbReference type="EMBL" id="CAMXCT030000323">
    <property type="protein sequence ID" value="CAL4764442.1"/>
    <property type="molecule type" value="Genomic_DNA"/>
</dbReference>
<protein>
    <submittedName>
        <fullName evidence="4">Fe2OG dioxygenase domain-containing protein</fullName>
    </submittedName>
</protein>
<evidence type="ECO:0000256" key="2">
    <source>
        <dbReference type="SAM" id="MobiDB-lite"/>
    </source>
</evidence>
<reference evidence="4 5" key="2">
    <citation type="submission" date="2024-05" db="EMBL/GenBank/DDBJ databases">
        <authorList>
            <person name="Chen Y."/>
            <person name="Shah S."/>
            <person name="Dougan E. K."/>
            <person name="Thang M."/>
            <person name="Chan C."/>
        </authorList>
    </citation>
    <scope>NUCLEOTIDE SEQUENCE [LARGE SCALE GENOMIC DNA]</scope>
</reference>
<dbReference type="Proteomes" id="UP001152797">
    <property type="component" value="Unassembled WGS sequence"/>
</dbReference>
<dbReference type="OrthoDB" id="69177at2759"/>
<sequence>MPMAAMELPTGRDPGCEPTSKRPRAGLSPGCLRDEVKRLVAEGQLDAAAQLCEAQPEEWSERWLLRGFVHDVCHEHEAVSLCMHRALQLDPGRADAWLFLAETSYRAGDFETTFLAFDRVQTLQPEGQAAEQARTDQSLLARNLRCVLAPQNVWSLEVAKCFLQEEITRVHPTTKPRVFDQVFNSELLDLLRRSVDDLCTWRTKSPRKLCTFWLPRNVRPKTAAEVAGRLLLQLLGEDPEDYEGIEWWCRNQCARMGAHFHYDTAISGCVSEGTAVALHLQRPSWSSVLYLGDIGGPTMVLDQVAADGCDVPSVPPRAYLCTSAANRWLAFPGDLKHGAVSFGLKEPQPNQPRNVILYNYWKRGLRPALPSCGEPTFEDYLPVSSTSPASRHLLAPQTVEDLLQSGLWKAKELSSQLLQTSEEMSQSVLVEGIPFGLPLPPQRVLSAREGSGFLTLDWIMASNQFLKEYSNIL</sequence>
<dbReference type="AlphaFoldDB" id="A0A9P1BQ40"/>
<gene>
    <name evidence="3" type="ORF">C1SCF055_LOCUS5297</name>
</gene>
<accession>A0A9P1BQ40</accession>
<comment type="caution">
    <text evidence="3">The sequence shown here is derived from an EMBL/GenBank/DDBJ whole genome shotgun (WGS) entry which is preliminary data.</text>
</comment>
<evidence type="ECO:0000256" key="1">
    <source>
        <dbReference type="PROSITE-ProRule" id="PRU00339"/>
    </source>
</evidence>
<name>A0A9P1BQ40_9DINO</name>
<feature type="region of interest" description="Disordered" evidence="2">
    <location>
        <begin position="1"/>
        <end position="29"/>
    </location>
</feature>
<dbReference type="InterPro" id="IPR019734">
    <property type="entry name" value="TPR_rpt"/>
</dbReference>
<dbReference type="PROSITE" id="PS50005">
    <property type="entry name" value="TPR"/>
    <property type="match status" value="1"/>
</dbReference>
<keyword evidence="1" id="KW-0802">TPR repeat</keyword>
<evidence type="ECO:0000313" key="5">
    <source>
        <dbReference type="Proteomes" id="UP001152797"/>
    </source>
</evidence>
<evidence type="ECO:0000313" key="3">
    <source>
        <dbReference type="EMBL" id="CAI3977130.1"/>
    </source>
</evidence>
<keyword evidence="5" id="KW-1185">Reference proteome</keyword>
<organism evidence="3">
    <name type="scientific">Cladocopium goreaui</name>
    <dbReference type="NCBI Taxonomy" id="2562237"/>
    <lineage>
        <taxon>Eukaryota</taxon>
        <taxon>Sar</taxon>
        <taxon>Alveolata</taxon>
        <taxon>Dinophyceae</taxon>
        <taxon>Suessiales</taxon>
        <taxon>Symbiodiniaceae</taxon>
        <taxon>Cladocopium</taxon>
    </lineage>
</organism>
<dbReference type="Gene3D" id="1.25.40.10">
    <property type="entry name" value="Tetratricopeptide repeat domain"/>
    <property type="match status" value="1"/>
</dbReference>
<keyword evidence="4" id="KW-0560">Oxidoreductase</keyword>
<dbReference type="EMBL" id="CAMXCT020000323">
    <property type="protein sequence ID" value="CAL1130505.1"/>
    <property type="molecule type" value="Genomic_DNA"/>
</dbReference>
<keyword evidence="4" id="KW-0223">Dioxygenase</keyword>
<proteinExistence type="predicted"/>
<dbReference type="SUPFAM" id="SSF48452">
    <property type="entry name" value="TPR-like"/>
    <property type="match status" value="1"/>
</dbReference>
<feature type="repeat" description="TPR" evidence="1">
    <location>
        <begin position="94"/>
        <end position="127"/>
    </location>
</feature>